<proteinExistence type="predicted"/>
<dbReference type="Proteomes" id="UP000050525">
    <property type="component" value="Unassembled WGS sequence"/>
</dbReference>
<organism evidence="1 2">
    <name type="scientific">Alligator mississippiensis</name>
    <name type="common">American alligator</name>
    <dbReference type="NCBI Taxonomy" id="8496"/>
    <lineage>
        <taxon>Eukaryota</taxon>
        <taxon>Metazoa</taxon>
        <taxon>Chordata</taxon>
        <taxon>Craniata</taxon>
        <taxon>Vertebrata</taxon>
        <taxon>Euteleostomi</taxon>
        <taxon>Archelosauria</taxon>
        <taxon>Archosauria</taxon>
        <taxon>Crocodylia</taxon>
        <taxon>Alligatoridae</taxon>
        <taxon>Alligatorinae</taxon>
        <taxon>Alligator</taxon>
    </lineage>
</organism>
<sequence length="92" mass="9138">MELLEQIPEAGLGHVEAVQPLFIIPGLLDDVQLPVLAGLMGLEAMGLEAQEGDCSPGSGIMDLLTSFAASGSSSGSSGGGSPGMAAGVWVQI</sequence>
<evidence type="ECO:0000313" key="2">
    <source>
        <dbReference type="Proteomes" id="UP000050525"/>
    </source>
</evidence>
<keyword evidence="2" id="KW-1185">Reference proteome</keyword>
<reference evidence="1 2" key="1">
    <citation type="journal article" date="2012" name="Genome Biol.">
        <title>Sequencing three crocodilian genomes to illuminate the evolution of archosaurs and amniotes.</title>
        <authorList>
            <person name="St John J.A."/>
            <person name="Braun E.L."/>
            <person name="Isberg S.R."/>
            <person name="Miles L.G."/>
            <person name="Chong A.Y."/>
            <person name="Gongora J."/>
            <person name="Dalzell P."/>
            <person name="Moran C."/>
            <person name="Bed'hom B."/>
            <person name="Abzhanov A."/>
            <person name="Burgess S.C."/>
            <person name="Cooksey A.M."/>
            <person name="Castoe T.A."/>
            <person name="Crawford N.G."/>
            <person name="Densmore L.D."/>
            <person name="Drew J.C."/>
            <person name="Edwards S.V."/>
            <person name="Faircloth B.C."/>
            <person name="Fujita M.K."/>
            <person name="Greenwold M.J."/>
            <person name="Hoffmann F.G."/>
            <person name="Howard J.M."/>
            <person name="Iguchi T."/>
            <person name="Janes D.E."/>
            <person name="Khan S.Y."/>
            <person name="Kohno S."/>
            <person name="de Koning A.J."/>
            <person name="Lance S.L."/>
            <person name="McCarthy F.M."/>
            <person name="McCormack J.E."/>
            <person name="Merchant M.E."/>
            <person name="Peterson D.G."/>
            <person name="Pollock D.D."/>
            <person name="Pourmand N."/>
            <person name="Raney B.J."/>
            <person name="Roessler K.A."/>
            <person name="Sanford J.R."/>
            <person name="Sawyer R.H."/>
            <person name="Schmidt C.J."/>
            <person name="Triplett E.W."/>
            <person name="Tuberville T.D."/>
            <person name="Venegas-Anaya M."/>
            <person name="Howard J.T."/>
            <person name="Jarvis E.D."/>
            <person name="Guillette L.J.Jr."/>
            <person name="Glenn T.C."/>
            <person name="Green R.E."/>
            <person name="Ray D.A."/>
        </authorList>
    </citation>
    <scope>NUCLEOTIDE SEQUENCE [LARGE SCALE GENOMIC DNA]</scope>
    <source>
        <strain evidence="1">KSC_2009_1</strain>
    </source>
</reference>
<gene>
    <name evidence="1" type="ORF">Y1Q_0013999</name>
</gene>
<accession>A0A151PDU0</accession>
<evidence type="ECO:0000313" key="1">
    <source>
        <dbReference type="EMBL" id="KYO47084.1"/>
    </source>
</evidence>
<dbReference type="EMBL" id="AKHW03000483">
    <property type="protein sequence ID" value="KYO47084.1"/>
    <property type="molecule type" value="Genomic_DNA"/>
</dbReference>
<name>A0A151PDU0_ALLMI</name>
<protein>
    <submittedName>
        <fullName evidence="1">Uncharacterized protein</fullName>
    </submittedName>
</protein>
<comment type="caution">
    <text evidence="1">The sequence shown here is derived from an EMBL/GenBank/DDBJ whole genome shotgun (WGS) entry which is preliminary data.</text>
</comment>
<dbReference type="AlphaFoldDB" id="A0A151PDU0"/>